<dbReference type="EMBL" id="JAIZAY010000022">
    <property type="protein sequence ID" value="KAJ8020927.1"/>
    <property type="molecule type" value="Genomic_DNA"/>
</dbReference>
<evidence type="ECO:0000313" key="2">
    <source>
        <dbReference type="Proteomes" id="UP001152320"/>
    </source>
</evidence>
<reference evidence="1" key="1">
    <citation type="submission" date="2021-10" db="EMBL/GenBank/DDBJ databases">
        <title>Tropical sea cucumber genome reveals ecological adaptation and Cuvierian tubules defense mechanism.</title>
        <authorList>
            <person name="Chen T."/>
        </authorList>
    </citation>
    <scope>NUCLEOTIDE SEQUENCE</scope>
    <source>
        <strain evidence="1">Nanhai2018</strain>
        <tissue evidence="1">Muscle</tissue>
    </source>
</reference>
<accession>A0A9Q1BDR1</accession>
<name>A0A9Q1BDR1_HOLLE</name>
<proteinExistence type="predicted"/>
<sequence>MAKYPWIKDPKELPDNRQMAVVTLKSLEKRLGRDPGAGPGFLALPSNQWPVAAMRKPCQRVKVVMVEDVEEINALASKINVRKYSCYDKL</sequence>
<keyword evidence="2" id="KW-1185">Reference proteome</keyword>
<organism evidence="1 2">
    <name type="scientific">Holothuria leucospilota</name>
    <name type="common">Black long sea cucumber</name>
    <name type="synonym">Mertensiothuria leucospilota</name>
    <dbReference type="NCBI Taxonomy" id="206669"/>
    <lineage>
        <taxon>Eukaryota</taxon>
        <taxon>Metazoa</taxon>
        <taxon>Echinodermata</taxon>
        <taxon>Eleutherozoa</taxon>
        <taxon>Echinozoa</taxon>
        <taxon>Holothuroidea</taxon>
        <taxon>Aspidochirotacea</taxon>
        <taxon>Aspidochirotida</taxon>
        <taxon>Holothuriidae</taxon>
        <taxon>Holothuria</taxon>
    </lineage>
</organism>
<evidence type="ECO:0000313" key="1">
    <source>
        <dbReference type="EMBL" id="KAJ8020927.1"/>
    </source>
</evidence>
<gene>
    <name evidence="1" type="ORF">HOLleu_40649</name>
</gene>
<protein>
    <submittedName>
        <fullName evidence="1">Uncharacterized protein</fullName>
    </submittedName>
</protein>
<comment type="caution">
    <text evidence="1">The sequence shown here is derived from an EMBL/GenBank/DDBJ whole genome shotgun (WGS) entry which is preliminary data.</text>
</comment>
<dbReference type="Proteomes" id="UP001152320">
    <property type="component" value="Chromosome 22"/>
</dbReference>
<dbReference type="AlphaFoldDB" id="A0A9Q1BDR1"/>